<evidence type="ECO:0000313" key="2">
    <source>
        <dbReference type="Proteomes" id="UP000309618"/>
    </source>
</evidence>
<comment type="caution">
    <text evidence="1">The sequence shown here is derived from an EMBL/GenBank/DDBJ whole genome shotgun (WGS) entry which is preliminary data.</text>
</comment>
<accession>A0A4S5CHC4</accession>
<proteinExistence type="predicted"/>
<evidence type="ECO:0000313" key="1">
    <source>
        <dbReference type="EMBL" id="THJ45080.1"/>
    </source>
</evidence>
<dbReference type="AlphaFoldDB" id="A0A4S5CHC4"/>
<dbReference type="EMBL" id="SSUX01000008">
    <property type="protein sequence ID" value="THJ45080.1"/>
    <property type="molecule type" value="Genomic_DNA"/>
</dbReference>
<name>A0A4S5CHC4_AERVE</name>
<gene>
    <name evidence="1" type="ORF">E8Q35_12935</name>
</gene>
<protein>
    <submittedName>
        <fullName evidence="1">Uncharacterized protein</fullName>
    </submittedName>
</protein>
<reference evidence="1 2" key="1">
    <citation type="submission" date="2019-04" db="EMBL/GenBank/DDBJ databases">
        <title>Comparative genomics of Aeromonas veronii strains pathogenic to fish.</title>
        <authorList>
            <person name="Cascarano M.C."/>
            <person name="Smyrli M."/>
            <person name="Katharios P."/>
        </authorList>
    </citation>
    <scope>NUCLEOTIDE SEQUENCE [LARGE SCALE GENOMIC DNA]</scope>
    <source>
        <strain evidence="1 2">XU1</strain>
    </source>
</reference>
<sequence length="130" mass="14204">MNLYLLGFCVNGNFGCLEGFDDNEETVHKVLGNASEEEDVYLIASFYNKECAKKFCDIINLLDVDKANLSLATDIGPVGYQKQFGQALLDAGLADVYQRIQAAEMADKIRELSIAVPNAGGATQTAKMRM</sequence>
<dbReference type="RefSeq" id="WP_136501903.1">
    <property type="nucleotide sequence ID" value="NZ_SSUX01000008.1"/>
</dbReference>
<organism evidence="1 2">
    <name type="scientific">Aeromonas veronii</name>
    <dbReference type="NCBI Taxonomy" id="654"/>
    <lineage>
        <taxon>Bacteria</taxon>
        <taxon>Pseudomonadati</taxon>
        <taxon>Pseudomonadota</taxon>
        <taxon>Gammaproteobacteria</taxon>
        <taxon>Aeromonadales</taxon>
        <taxon>Aeromonadaceae</taxon>
        <taxon>Aeromonas</taxon>
    </lineage>
</organism>
<dbReference type="Proteomes" id="UP000309618">
    <property type="component" value="Unassembled WGS sequence"/>
</dbReference>